<comment type="pathway">
    <text evidence="3">Glycolipid biosynthesis; lipid IV(A) biosynthesis; lipid IV(A) from (3R)-3-hydroxytetradecanoyl-[acyl-carrier-protein] and UDP-N-acetyl-alpha-D-glucosamine: step 2/6.</text>
</comment>
<dbReference type="InterPro" id="IPR004463">
    <property type="entry name" value="UDP-acyl_GlcNac_deAcase"/>
</dbReference>
<evidence type="ECO:0000256" key="4">
    <source>
        <dbReference type="ARBA" id="ARBA00012745"/>
    </source>
</evidence>
<keyword evidence="7" id="KW-0479">Metal-binding</keyword>
<evidence type="ECO:0000256" key="12">
    <source>
        <dbReference type="NCBIfam" id="TIGR00325"/>
    </source>
</evidence>
<gene>
    <name evidence="13" type="ORF">FHS27_002934</name>
</gene>
<keyword evidence="14" id="KW-1185">Reference proteome</keyword>
<dbReference type="GO" id="GO:0016020">
    <property type="term" value="C:membrane"/>
    <property type="evidence" value="ECO:0007669"/>
    <property type="project" value="GOC"/>
</dbReference>
<reference evidence="13 14" key="1">
    <citation type="submission" date="2020-08" db="EMBL/GenBank/DDBJ databases">
        <title>Genomic Encyclopedia of Type Strains, Phase III (KMG-III): the genomes of soil and plant-associated and newly described type strains.</title>
        <authorList>
            <person name="Whitman W."/>
        </authorList>
    </citation>
    <scope>NUCLEOTIDE SEQUENCE [LARGE SCALE GENOMIC DNA]</scope>
    <source>
        <strain evidence="13 14">CECT 8075</strain>
    </source>
</reference>
<comment type="cofactor">
    <cofactor evidence="1">
        <name>Zn(2+)</name>
        <dbReference type="ChEBI" id="CHEBI:29105"/>
    </cofactor>
</comment>
<keyword evidence="10" id="KW-0443">Lipid metabolism</keyword>
<dbReference type="Gene3D" id="3.30.1700.10">
    <property type="entry name" value="lpxc deacetylase, domain 2"/>
    <property type="match status" value="1"/>
</dbReference>
<organism evidence="13 14">
    <name type="scientific">Aporhodopirellula rubra</name>
    <dbReference type="NCBI Taxonomy" id="980271"/>
    <lineage>
        <taxon>Bacteria</taxon>
        <taxon>Pseudomonadati</taxon>
        <taxon>Planctomycetota</taxon>
        <taxon>Planctomycetia</taxon>
        <taxon>Pirellulales</taxon>
        <taxon>Pirellulaceae</taxon>
        <taxon>Aporhodopirellula</taxon>
    </lineage>
</organism>
<dbReference type="SUPFAM" id="SSF54211">
    <property type="entry name" value="Ribosomal protein S5 domain 2-like"/>
    <property type="match status" value="2"/>
</dbReference>
<evidence type="ECO:0000256" key="7">
    <source>
        <dbReference type="ARBA" id="ARBA00022723"/>
    </source>
</evidence>
<evidence type="ECO:0000256" key="1">
    <source>
        <dbReference type="ARBA" id="ARBA00001947"/>
    </source>
</evidence>
<comment type="function">
    <text evidence="2">Catalyzes the hydrolysis of UDP-3-O-myristoyl-N-acetylglucosamine to form UDP-3-O-myristoylglucosamine and acetate, the committed step in lipid A biosynthesis.</text>
</comment>
<protein>
    <recommendedName>
        <fullName evidence="4 12">UDP-3-O-acyl-N-acetylglucosamine deacetylase</fullName>
        <ecNumber evidence="4 12">3.5.1.108</ecNumber>
    </recommendedName>
</protein>
<dbReference type="Proteomes" id="UP000536179">
    <property type="component" value="Unassembled WGS sequence"/>
</dbReference>
<evidence type="ECO:0000256" key="11">
    <source>
        <dbReference type="ARBA" id="ARBA00024535"/>
    </source>
</evidence>
<dbReference type="Pfam" id="PF03331">
    <property type="entry name" value="LpxC"/>
    <property type="match status" value="1"/>
</dbReference>
<dbReference type="Gene3D" id="3.30.230.20">
    <property type="entry name" value="lpxc deacetylase, domain 1"/>
    <property type="match status" value="1"/>
</dbReference>
<evidence type="ECO:0000256" key="9">
    <source>
        <dbReference type="ARBA" id="ARBA00022833"/>
    </source>
</evidence>
<sequence length="304" mass="33205">MIGYRNEHTIASTCMVAGRGYWSGQSVSLRFLPASAGTGIVFVRTDLPGHPQCPARIEFADSVQFRTNLQNGDASFAMVEHIMAALAGLEIDNCVVEADAEEMPGLDGSSQECVRVLQSAGLVIQAALKQQLVIEQPLRVRQGDASIEVFPCDGNRSHYGYRLDYGPDSVVSSQAFRFDLTPRQFTRQVAAARTFVTLEQAQQLRANGVAQHVSNQELLVIGPDGPVENAFRFRNECARHKTLDLIGDLSLVGVDLIGQFVSERGGHRLNGMLAQELAQMVAQNANPIQLADQRESTPNIRRVA</sequence>
<evidence type="ECO:0000256" key="3">
    <source>
        <dbReference type="ARBA" id="ARBA00005002"/>
    </source>
</evidence>
<dbReference type="GO" id="GO:0009245">
    <property type="term" value="P:lipid A biosynthetic process"/>
    <property type="evidence" value="ECO:0007669"/>
    <property type="project" value="UniProtKB-UniRule"/>
</dbReference>
<comment type="catalytic activity">
    <reaction evidence="11">
        <text>a UDP-3-O-[(3R)-3-hydroxyacyl]-N-acetyl-alpha-D-glucosamine + H2O = a UDP-3-O-[(3R)-3-hydroxyacyl]-alpha-D-glucosamine + acetate</text>
        <dbReference type="Rhea" id="RHEA:67816"/>
        <dbReference type="ChEBI" id="CHEBI:15377"/>
        <dbReference type="ChEBI" id="CHEBI:30089"/>
        <dbReference type="ChEBI" id="CHEBI:137740"/>
        <dbReference type="ChEBI" id="CHEBI:173225"/>
        <dbReference type="EC" id="3.5.1.108"/>
    </reaction>
</comment>
<dbReference type="GO" id="GO:0046872">
    <property type="term" value="F:metal ion binding"/>
    <property type="evidence" value="ECO:0007669"/>
    <property type="project" value="UniProtKB-KW"/>
</dbReference>
<dbReference type="InterPro" id="IPR020568">
    <property type="entry name" value="Ribosomal_Su5_D2-typ_SF"/>
</dbReference>
<dbReference type="RefSeq" id="WP_184305500.1">
    <property type="nucleotide sequence ID" value="NZ_JACHXU010000009.1"/>
</dbReference>
<dbReference type="EC" id="3.5.1.108" evidence="4 12"/>
<evidence type="ECO:0000256" key="6">
    <source>
        <dbReference type="ARBA" id="ARBA00022556"/>
    </source>
</evidence>
<dbReference type="InterPro" id="IPR015870">
    <property type="entry name" value="UDP-acyl_N-AcGlcN_deAcase_N"/>
</dbReference>
<accession>A0A7W5H6M7</accession>
<keyword evidence="9" id="KW-0862">Zinc</keyword>
<evidence type="ECO:0000256" key="8">
    <source>
        <dbReference type="ARBA" id="ARBA00022801"/>
    </source>
</evidence>
<keyword evidence="5" id="KW-0444">Lipid biosynthesis</keyword>
<dbReference type="GO" id="GO:0103117">
    <property type="term" value="F:UDP-3-O-acyl-N-acetylglucosamine deacetylase activity"/>
    <property type="evidence" value="ECO:0007669"/>
    <property type="project" value="UniProtKB-UniRule"/>
</dbReference>
<proteinExistence type="predicted"/>
<comment type="caution">
    <text evidence="13">The sequence shown here is derived from an EMBL/GenBank/DDBJ whole genome shotgun (WGS) entry which is preliminary data.</text>
</comment>
<evidence type="ECO:0000256" key="5">
    <source>
        <dbReference type="ARBA" id="ARBA00022516"/>
    </source>
</evidence>
<keyword evidence="8" id="KW-0378">Hydrolase</keyword>
<dbReference type="UniPathway" id="UPA00359">
    <property type="reaction ID" value="UER00478"/>
</dbReference>
<dbReference type="AlphaFoldDB" id="A0A7W5H6M7"/>
<dbReference type="PANTHER" id="PTHR33694:SF1">
    <property type="entry name" value="UDP-3-O-ACYL-N-ACETYLGLUCOSAMINE DEACETYLASE 1, MITOCHONDRIAL-RELATED"/>
    <property type="match status" value="1"/>
</dbReference>
<dbReference type="NCBIfam" id="TIGR00325">
    <property type="entry name" value="lpxC"/>
    <property type="match status" value="1"/>
</dbReference>
<name>A0A7W5H6M7_9BACT</name>
<evidence type="ECO:0000256" key="2">
    <source>
        <dbReference type="ARBA" id="ARBA00002923"/>
    </source>
</evidence>
<dbReference type="PANTHER" id="PTHR33694">
    <property type="entry name" value="UDP-3-O-ACYL-N-ACETYLGLUCOSAMINE DEACETYLASE 1, MITOCHONDRIAL-RELATED"/>
    <property type="match status" value="1"/>
</dbReference>
<evidence type="ECO:0000313" key="14">
    <source>
        <dbReference type="Proteomes" id="UP000536179"/>
    </source>
</evidence>
<dbReference type="InterPro" id="IPR011334">
    <property type="entry name" value="UDP-acyl_GlcNac_deAcase_C"/>
</dbReference>
<dbReference type="EMBL" id="JACHXU010000009">
    <property type="protein sequence ID" value="MBB3207115.1"/>
    <property type="molecule type" value="Genomic_DNA"/>
</dbReference>
<evidence type="ECO:0000313" key="13">
    <source>
        <dbReference type="EMBL" id="MBB3207115.1"/>
    </source>
</evidence>
<keyword evidence="6" id="KW-0441">Lipid A biosynthesis</keyword>
<evidence type="ECO:0000256" key="10">
    <source>
        <dbReference type="ARBA" id="ARBA00023098"/>
    </source>
</evidence>